<dbReference type="EMBL" id="CP024785">
    <property type="protein sequence ID" value="AUB38520.1"/>
    <property type="molecule type" value="Genomic_DNA"/>
</dbReference>
<keyword evidence="2" id="KW-1185">Reference proteome</keyword>
<organism evidence="1 2">
    <name type="scientific">Nostoc flagelliforme CCNUN1</name>
    <dbReference type="NCBI Taxonomy" id="2038116"/>
    <lineage>
        <taxon>Bacteria</taxon>
        <taxon>Bacillati</taxon>
        <taxon>Cyanobacteriota</taxon>
        <taxon>Cyanophyceae</taxon>
        <taxon>Nostocales</taxon>
        <taxon>Nostocaceae</taxon>
        <taxon>Nostoc</taxon>
    </lineage>
</organism>
<accession>A0A2K8ST46</accession>
<dbReference type="KEGG" id="nfl:COO91_04490"/>
<gene>
    <name evidence="1" type="ORF">COO91_04490</name>
</gene>
<name>A0A2K8ST46_9NOSO</name>
<evidence type="ECO:0000313" key="2">
    <source>
        <dbReference type="Proteomes" id="UP000232003"/>
    </source>
</evidence>
<dbReference type="AlphaFoldDB" id="A0A2K8ST46"/>
<proteinExistence type="predicted"/>
<reference evidence="1 2" key="1">
    <citation type="submission" date="2017-11" db="EMBL/GenBank/DDBJ databases">
        <title>Complete genome of a free-living desiccation-tolerant cyanobacterium and its photosynthetic adaptation to extreme terrestrial habitat.</title>
        <authorList>
            <person name="Shang J."/>
        </authorList>
    </citation>
    <scope>NUCLEOTIDE SEQUENCE [LARGE SCALE GENOMIC DNA]</scope>
    <source>
        <strain evidence="1 2">CCNUN1</strain>
    </source>
</reference>
<sequence length="40" mass="4575">MCDGSGEKSIQNSKFKIKELLPYAQCPMPLKSSEFLFSEY</sequence>
<protein>
    <submittedName>
        <fullName evidence="1">Uncharacterized protein</fullName>
    </submittedName>
</protein>
<evidence type="ECO:0000313" key="1">
    <source>
        <dbReference type="EMBL" id="AUB38520.1"/>
    </source>
</evidence>
<dbReference type="Proteomes" id="UP000232003">
    <property type="component" value="Chromosome"/>
</dbReference>